<dbReference type="Pfam" id="PF14117">
    <property type="entry name" value="DUF4287"/>
    <property type="match status" value="1"/>
</dbReference>
<dbReference type="Proteomes" id="UP000239895">
    <property type="component" value="Unassembled WGS sequence"/>
</dbReference>
<feature type="region of interest" description="Disordered" evidence="1">
    <location>
        <begin position="25"/>
        <end position="47"/>
    </location>
</feature>
<accession>A0ABX5EDC2</accession>
<name>A0ABX5EDC2_9MICO</name>
<keyword evidence="3" id="KW-1185">Reference proteome</keyword>
<comment type="caution">
    <text evidence="2">The sequence shown here is derived from an EMBL/GenBank/DDBJ whole genome shotgun (WGS) entry which is preliminary data.</text>
</comment>
<evidence type="ECO:0000313" key="3">
    <source>
        <dbReference type="Proteomes" id="UP000239895"/>
    </source>
</evidence>
<organism evidence="2 3">
    <name type="scientific">Isoptericola halotolerans</name>
    <dbReference type="NCBI Taxonomy" id="300560"/>
    <lineage>
        <taxon>Bacteria</taxon>
        <taxon>Bacillati</taxon>
        <taxon>Actinomycetota</taxon>
        <taxon>Actinomycetes</taxon>
        <taxon>Micrococcales</taxon>
        <taxon>Promicromonosporaceae</taxon>
        <taxon>Isoptericola</taxon>
    </lineage>
</organism>
<dbReference type="InterPro" id="IPR023393">
    <property type="entry name" value="START-like_dom_sf"/>
</dbReference>
<dbReference type="SUPFAM" id="SSF55961">
    <property type="entry name" value="Bet v1-like"/>
    <property type="match status" value="1"/>
</dbReference>
<evidence type="ECO:0000313" key="2">
    <source>
        <dbReference type="EMBL" id="PRZ04057.1"/>
    </source>
</evidence>
<dbReference type="EMBL" id="PVTX01000011">
    <property type="protein sequence ID" value="PRZ04057.1"/>
    <property type="molecule type" value="Genomic_DNA"/>
</dbReference>
<proteinExistence type="predicted"/>
<gene>
    <name evidence="2" type="ORF">BCL65_11191</name>
</gene>
<reference evidence="2 3" key="1">
    <citation type="submission" date="2018-03" db="EMBL/GenBank/DDBJ databases">
        <title>Comparative analysis of microorganisms from saline springs in Andes Mountain Range, Colombia.</title>
        <authorList>
            <person name="Rubin E."/>
        </authorList>
    </citation>
    <scope>NUCLEOTIDE SEQUENCE [LARGE SCALE GENOMIC DNA]</scope>
    <source>
        <strain evidence="2 3">CG 23</strain>
    </source>
</reference>
<dbReference type="Gene3D" id="3.30.530.20">
    <property type="match status" value="1"/>
</dbReference>
<dbReference type="InterPro" id="IPR025629">
    <property type="entry name" value="DUF4287"/>
</dbReference>
<evidence type="ECO:0000256" key="1">
    <source>
        <dbReference type="SAM" id="MobiDB-lite"/>
    </source>
</evidence>
<dbReference type="RefSeq" id="WP_106269400.1">
    <property type="nucleotide sequence ID" value="NZ_PVTX01000011.1"/>
</dbReference>
<sequence>MTSHESFKRQVRERMARTGERYAAARRSLLPDNPPSGAAPGWVSRPETSDATIKENTGHGWDEWVSIVDDGPGRSAGHTEIAAWVAAHHDVSGWWAQTVTVGYERITGIRLPGQMPDGTFTVSRSKVLGLDHDTAHALLLDDADRAALVPGLSLSPRSRPGVKRPRFAVAETGALDPAEHGVLMVSTDPVGGRTRMTLTHERLASPAAAEHWRGFWGEWLTALAGSEVTAR</sequence>
<protein>
    <submittedName>
        <fullName evidence="2">Uncharacterized protein DUF4287</fullName>
    </submittedName>
</protein>